<feature type="transmembrane region" description="Helical" evidence="1">
    <location>
        <begin position="12"/>
        <end position="31"/>
    </location>
</feature>
<comment type="caution">
    <text evidence="2">The sequence shown here is derived from an EMBL/GenBank/DDBJ whole genome shotgun (WGS) entry which is preliminary data.</text>
</comment>
<evidence type="ECO:0008006" key="4">
    <source>
        <dbReference type="Google" id="ProtNLM"/>
    </source>
</evidence>
<dbReference type="Proteomes" id="UP001203607">
    <property type="component" value="Unassembled WGS sequence"/>
</dbReference>
<accession>A0ABT0PQ22</accession>
<reference evidence="2 3" key="1">
    <citation type="submission" date="2022-05" db="EMBL/GenBank/DDBJ databases">
        <authorList>
            <person name="Park J.-S."/>
        </authorList>
    </citation>
    <scope>NUCLEOTIDE SEQUENCE [LARGE SCALE GENOMIC DNA]</scope>
    <source>
        <strain evidence="2 3">2012CJ35-5</strain>
    </source>
</reference>
<keyword evidence="1" id="KW-0812">Transmembrane</keyword>
<evidence type="ECO:0000313" key="3">
    <source>
        <dbReference type="Proteomes" id="UP001203607"/>
    </source>
</evidence>
<dbReference type="EMBL" id="JAMFMA010000001">
    <property type="protein sequence ID" value="MCL6273490.1"/>
    <property type="molecule type" value="Genomic_DNA"/>
</dbReference>
<protein>
    <recommendedName>
        <fullName evidence="4">DUF2946 domain-containing protein</fullName>
    </recommendedName>
</protein>
<gene>
    <name evidence="2" type="ORF">M3P19_05680</name>
</gene>
<name>A0ABT0PQ22_9FLAO</name>
<keyword evidence="1" id="KW-1133">Transmembrane helix</keyword>
<dbReference type="RefSeq" id="WP_249656665.1">
    <property type="nucleotide sequence ID" value="NZ_JAMFMA010000001.1"/>
</dbReference>
<proteinExistence type="predicted"/>
<keyword evidence="3" id="KW-1185">Reference proteome</keyword>
<evidence type="ECO:0000313" key="2">
    <source>
        <dbReference type="EMBL" id="MCL6273490.1"/>
    </source>
</evidence>
<evidence type="ECO:0000256" key="1">
    <source>
        <dbReference type="SAM" id="Phobius"/>
    </source>
</evidence>
<sequence>MNSRIKNIGYSALMVAVLFVQQLFGAYHILYSHLDECVHEISDGQALVSQMDTQCDVCAKLNGATALFEIDQYLDLPTDHYAIIHQSSEQRLINNRFATTQQRGPPILV</sequence>
<keyword evidence="1" id="KW-0472">Membrane</keyword>
<organism evidence="2 3">
    <name type="scientific">Flagellimonas spongiicola</name>
    <dbReference type="NCBI Taxonomy" id="2942208"/>
    <lineage>
        <taxon>Bacteria</taxon>
        <taxon>Pseudomonadati</taxon>
        <taxon>Bacteroidota</taxon>
        <taxon>Flavobacteriia</taxon>
        <taxon>Flavobacteriales</taxon>
        <taxon>Flavobacteriaceae</taxon>
        <taxon>Flagellimonas</taxon>
    </lineage>
</organism>